<dbReference type="SUPFAM" id="SSF48431">
    <property type="entry name" value="Lipovitellin-phosvitin complex, superhelical domain"/>
    <property type="match status" value="1"/>
</dbReference>
<accession>A0A5C5Z350</accession>
<dbReference type="AlphaFoldDB" id="A0A5C5Z350"/>
<proteinExistence type="predicted"/>
<dbReference type="InterPro" id="IPR011989">
    <property type="entry name" value="ARM-like"/>
</dbReference>
<gene>
    <name evidence="1" type="ORF">CA13_31470</name>
</gene>
<evidence type="ECO:0000313" key="2">
    <source>
        <dbReference type="Proteomes" id="UP000315010"/>
    </source>
</evidence>
<dbReference type="InterPro" id="IPR049796">
    <property type="entry name" value="CdiI_Ct-like"/>
</dbReference>
<dbReference type="Gene3D" id="1.25.10.10">
    <property type="entry name" value="Leucine-rich Repeat Variant"/>
    <property type="match status" value="1"/>
</dbReference>
<protein>
    <recommendedName>
        <fullName evidence="3">HEAT repeat protein</fullName>
    </recommendedName>
</protein>
<dbReference type="Proteomes" id="UP000315010">
    <property type="component" value="Unassembled WGS sequence"/>
</dbReference>
<evidence type="ECO:0000313" key="1">
    <source>
        <dbReference type="EMBL" id="TWT81694.1"/>
    </source>
</evidence>
<comment type="caution">
    <text evidence="1">The sequence shown here is derived from an EMBL/GenBank/DDBJ whole genome shotgun (WGS) entry which is preliminary data.</text>
</comment>
<sequence length="133" mass="14560">MSQKPSVVRTNLMGPFRDGWLQSDVDAVITRGDPSELLYVPIVISLDPPDCQWATDICIQLASHADPTVRGNAVLGFAHLSRTCGVLDRETIQPIIQRALTDSDGHVRGHAHSAVDDTSHFLGWDYPEIDANS</sequence>
<dbReference type="InterPro" id="IPR011030">
    <property type="entry name" value="Lipovitellin_superhlx_dom"/>
</dbReference>
<dbReference type="RefSeq" id="WP_419194359.1">
    <property type="nucleotide sequence ID" value="NZ_SJPJ01000001.1"/>
</dbReference>
<organism evidence="1 2">
    <name type="scientific">Novipirellula herctigrandis</name>
    <dbReference type="NCBI Taxonomy" id="2527986"/>
    <lineage>
        <taxon>Bacteria</taxon>
        <taxon>Pseudomonadati</taxon>
        <taxon>Planctomycetota</taxon>
        <taxon>Planctomycetia</taxon>
        <taxon>Pirellulales</taxon>
        <taxon>Pirellulaceae</taxon>
        <taxon>Novipirellula</taxon>
    </lineage>
</organism>
<evidence type="ECO:0008006" key="3">
    <source>
        <dbReference type="Google" id="ProtNLM"/>
    </source>
</evidence>
<name>A0A5C5Z350_9BACT</name>
<dbReference type="CDD" id="cd20694">
    <property type="entry name" value="CdiI_Ct-like"/>
    <property type="match status" value="1"/>
</dbReference>
<reference evidence="1 2" key="1">
    <citation type="submission" date="2019-02" db="EMBL/GenBank/DDBJ databases">
        <title>Deep-cultivation of Planctomycetes and their phenomic and genomic characterization uncovers novel biology.</title>
        <authorList>
            <person name="Wiegand S."/>
            <person name="Jogler M."/>
            <person name="Boedeker C."/>
            <person name="Pinto D."/>
            <person name="Vollmers J."/>
            <person name="Rivas-Marin E."/>
            <person name="Kohn T."/>
            <person name="Peeters S.H."/>
            <person name="Heuer A."/>
            <person name="Rast P."/>
            <person name="Oberbeckmann S."/>
            <person name="Bunk B."/>
            <person name="Jeske O."/>
            <person name="Meyerdierks A."/>
            <person name="Storesund J.E."/>
            <person name="Kallscheuer N."/>
            <person name="Luecker S."/>
            <person name="Lage O.M."/>
            <person name="Pohl T."/>
            <person name="Merkel B.J."/>
            <person name="Hornburger P."/>
            <person name="Mueller R.-W."/>
            <person name="Bruemmer F."/>
            <person name="Labrenz M."/>
            <person name="Spormann A.M."/>
            <person name="Op Den Camp H."/>
            <person name="Overmann J."/>
            <person name="Amann R."/>
            <person name="Jetten M.S.M."/>
            <person name="Mascher T."/>
            <person name="Medema M.H."/>
            <person name="Devos D.P."/>
            <person name="Kaster A.-K."/>
            <person name="Ovreas L."/>
            <person name="Rohde M."/>
            <person name="Galperin M.Y."/>
            <person name="Jogler C."/>
        </authorList>
    </citation>
    <scope>NUCLEOTIDE SEQUENCE [LARGE SCALE GENOMIC DNA]</scope>
    <source>
        <strain evidence="1 2">CA13</strain>
    </source>
</reference>
<dbReference type="EMBL" id="SJPJ01000001">
    <property type="protein sequence ID" value="TWT81694.1"/>
    <property type="molecule type" value="Genomic_DNA"/>
</dbReference>
<keyword evidence="2" id="KW-1185">Reference proteome</keyword>